<accession>A0ABP0QGL4</accession>
<evidence type="ECO:0000313" key="1">
    <source>
        <dbReference type="EMBL" id="CAK9086316.1"/>
    </source>
</evidence>
<comment type="caution">
    <text evidence="1">The sequence shown here is derived from an EMBL/GenBank/DDBJ whole genome shotgun (WGS) entry which is preliminary data.</text>
</comment>
<dbReference type="EMBL" id="CAXAMM010039424">
    <property type="protein sequence ID" value="CAK9086316.1"/>
    <property type="molecule type" value="Genomic_DNA"/>
</dbReference>
<dbReference type="Proteomes" id="UP001642464">
    <property type="component" value="Unassembled WGS sequence"/>
</dbReference>
<gene>
    <name evidence="1" type="ORF">SCF082_LOCUS40832</name>
</gene>
<feature type="non-terminal residue" evidence="1">
    <location>
        <position position="1"/>
    </location>
</feature>
<organism evidence="1 2">
    <name type="scientific">Durusdinium trenchii</name>
    <dbReference type="NCBI Taxonomy" id="1381693"/>
    <lineage>
        <taxon>Eukaryota</taxon>
        <taxon>Sar</taxon>
        <taxon>Alveolata</taxon>
        <taxon>Dinophyceae</taxon>
        <taxon>Suessiales</taxon>
        <taxon>Symbiodiniaceae</taxon>
        <taxon>Durusdinium</taxon>
    </lineage>
</organism>
<keyword evidence="2" id="KW-1185">Reference proteome</keyword>
<name>A0ABP0QGL4_9DINO</name>
<evidence type="ECO:0000313" key="2">
    <source>
        <dbReference type="Proteomes" id="UP001642464"/>
    </source>
</evidence>
<proteinExistence type="predicted"/>
<protein>
    <submittedName>
        <fullName evidence="1">Uncharacterized protein</fullName>
    </submittedName>
</protein>
<sequence>VVVQNIRTTSTPPYLTIRSGSVIALVNEGDCSVKVPLHALVAGFGRGKFREIKLDGGEEGALNPEKEIAFHLEDSSDLVLLENKATTLSEAVTARNDSTGQAAIAYHTMVNKP</sequence>
<reference evidence="1 2" key="1">
    <citation type="submission" date="2024-02" db="EMBL/GenBank/DDBJ databases">
        <authorList>
            <person name="Chen Y."/>
            <person name="Shah S."/>
            <person name="Dougan E. K."/>
            <person name="Thang M."/>
            <person name="Chan C."/>
        </authorList>
    </citation>
    <scope>NUCLEOTIDE SEQUENCE [LARGE SCALE GENOMIC DNA]</scope>
</reference>
<feature type="non-terminal residue" evidence="1">
    <location>
        <position position="113"/>
    </location>
</feature>